<comment type="caution">
    <text evidence="2">The sequence shown here is derived from an EMBL/GenBank/DDBJ whole genome shotgun (WGS) entry which is preliminary data.</text>
</comment>
<feature type="compositionally biased region" description="Polar residues" evidence="1">
    <location>
        <begin position="99"/>
        <end position="108"/>
    </location>
</feature>
<protein>
    <submittedName>
        <fullName evidence="2">Uncharacterized protein</fullName>
    </submittedName>
</protein>
<feature type="region of interest" description="Disordered" evidence="1">
    <location>
        <begin position="82"/>
        <end position="148"/>
    </location>
</feature>
<dbReference type="AlphaFoldDB" id="A0A8S9IPZ1"/>
<evidence type="ECO:0000313" key="2">
    <source>
        <dbReference type="EMBL" id="KAF2570787.1"/>
    </source>
</evidence>
<dbReference type="EMBL" id="QGKY02001015">
    <property type="protein sequence ID" value="KAF2570787.1"/>
    <property type="molecule type" value="Genomic_DNA"/>
</dbReference>
<sequence length="148" mass="17106">MSPSEAMMELRSATAKLKATVKTEHIAGPEHGRRLGWWFTVARRFDYDSCDGEKRRLRSFRKWIHGVVRAWLIPVMARIKKNKTNRACRGEASRDEASRSQVTTNPFSRPQGPFAEESRSRPCVNETPREFRRPSSREEMGRGRVSSK</sequence>
<organism evidence="2">
    <name type="scientific">Brassica cretica</name>
    <name type="common">Mustard</name>
    <dbReference type="NCBI Taxonomy" id="69181"/>
    <lineage>
        <taxon>Eukaryota</taxon>
        <taxon>Viridiplantae</taxon>
        <taxon>Streptophyta</taxon>
        <taxon>Embryophyta</taxon>
        <taxon>Tracheophyta</taxon>
        <taxon>Spermatophyta</taxon>
        <taxon>Magnoliopsida</taxon>
        <taxon>eudicotyledons</taxon>
        <taxon>Gunneridae</taxon>
        <taxon>Pentapetalae</taxon>
        <taxon>rosids</taxon>
        <taxon>malvids</taxon>
        <taxon>Brassicales</taxon>
        <taxon>Brassicaceae</taxon>
        <taxon>Brassiceae</taxon>
        <taxon>Brassica</taxon>
    </lineage>
</organism>
<proteinExistence type="predicted"/>
<name>A0A8S9IPZ1_BRACR</name>
<feature type="compositionally biased region" description="Basic and acidic residues" evidence="1">
    <location>
        <begin position="88"/>
        <end position="98"/>
    </location>
</feature>
<reference evidence="2" key="1">
    <citation type="submission" date="2019-12" db="EMBL/GenBank/DDBJ databases">
        <title>Genome sequencing and annotation of Brassica cretica.</title>
        <authorList>
            <person name="Studholme D.J."/>
            <person name="Sarris P.F."/>
        </authorList>
    </citation>
    <scope>NUCLEOTIDE SEQUENCE</scope>
    <source>
        <strain evidence="2">PFS-102/07</strain>
        <tissue evidence="2">Leaf</tissue>
    </source>
</reference>
<evidence type="ECO:0000256" key="1">
    <source>
        <dbReference type="SAM" id="MobiDB-lite"/>
    </source>
</evidence>
<accession>A0A8S9IPZ1</accession>
<gene>
    <name evidence="2" type="ORF">F2Q70_00003315</name>
</gene>
<feature type="compositionally biased region" description="Basic and acidic residues" evidence="1">
    <location>
        <begin position="127"/>
        <end position="142"/>
    </location>
</feature>